<evidence type="ECO:0000313" key="2">
    <source>
        <dbReference type="EMBL" id="ACL42715.1"/>
    </source>
</evidence>
<reference evidence="2" key="1">
    <citation type="submission" date="2009-01" db="EMBL/GenBank/DDBJ databases">
        <title>Complete sequence of chromosome Cyanothece sp. PCC 7425.</title>
        <authorList>
            <consortium name="US DOE Joint Genome Institute"/>
            <person name="Lucas S."/>
            <person name="Copeland A."/>
            <person name="Lapidus A."/>
            <person name="Glavina del Rio T."/>
            <person name="Dalin E."/>
            <person name="Tice H."/>
            <person name="Bruce D."/>
            <person name="Goodwin L."/>
            <person name="Pitluck S."/>
            <person name="Sims D."/>
            <person name="Meineke L."/>
            <person name="Brettin T."/>
            <person name="Detter J.C."/>
            <person name="Han C."/>
            <person name="Larimer F."/>
            <person name="Land M."/>
            <person name="Hauser L."/>
            <person name="Kyrpides N."/>
            <person name="Ovchinnikova G."/>
            <person name="Liberton M."/>
            <person name="Stoeckel J."/>
            <person name="Banerjee A."/>
            <person name="Singh A."/>
            <person name="Page L."/>
            <person name="Sato H."/>
            <person name="Zhao L."/>
            <person name="Sherman L."/>
            <person name="Pakrasi H."/>
            <person name="Richardson P."/>
        </authorList>
    </citation>
    <scope>NUCLEOTIDE SEQUENCE</scope>
    <source>
        <strain evidence="2">PCC 7425</strain>
    </source>
</reference>
<dbReference type="HOGENOM" id="CLU_1522726_0_0_3"/>
<dbReference type="STRING" id="395961.Cyan7425_0322"/>
<feature type="transmembrane region" description="Helical" evidence="1">
    <location>
        <begin position="104"/>
        <end position="131"/>
    </location>
</feature>
<organism evidence="2">
    <name type="scientific">Cyanothece sp. (strain PCC 7425 / ATCC 29141)</name>
    <dbReference type="NCBI Taxonomy" id="395961"/>
    <lineage>
        <taxon>Bacteria</taxon>
        <taxon>Bacillati</taxon>
        <taxon>Cyanobacteriota</taxon>
        <taxon>Cyanophyceae</taxon>
        <taxon>Gomontiellales</taxon>
        <taxon>Cyanothecaceae</taxon>
        <taxon>Cyanothece</taxon>
    </lineage>
</organism>
<dbReference type="AlphaFoldDB" id="B8HS56"/>
<dbReference type="KEGG" id="cyn:Cyan7425_0322"/>
<dbReference type="OrthoDB" id="468095at2"/>
<sequence length="176" mass="18776">MLVHQRRQVIATYSSPEAAGEALYALVVAGFSLAQLVLMCQTAAIPSPAAKPHLSASVVPQTVSPWMARQVKQSFVWGLLLGGGMGMLLAGAILTLTGEPSLCWGAAVLFVLLHTCIWTIAGGIAGGAIGLSQIERSLGHFQPQQPEHPYWLMIEGTAEVIERAEQVLSQLKQINH</sequence>
<dbReference type="EMBL" id="CP001344">
    <property type="protein sequence ID" value="ACL42715.1"/>
    <property type="molecule type" value="Genomic_DNA"/>
</dbReference>
<proteinExistence type="predicted"/>
<keyword evidence="1" id="KW-0812">Transmembrane</keyword>
<feature type="transmembrane region" description="Helical" evidence="1">
    <location>
        <begin position="75"/>
        <end position="98"/>
    </location>
</feature>
<gene>
    <name evidence="2" type="ordered locus">Cyan7425_0322</name>
</gene>
<keyword evidence="1" id="KW-0472">Membrane</keyword>
<protein>
    <submittedName>
        <fullName evidence="2">Uncharacterized protein</fullName>
    </submittedName>
</protein>
<name>B8HS56_CYAP4</name>
<keyword evidence="1" id="KW-1133">Transmembrane helix</keyword>
<evidence type="ECO:0000256" key="1">
    <source>
        <dbReference type="SAM" id="Phobius"/>
    </source>
</evidence>
<accession>B8HS56</accession>